<dbReference type="AlphaFoldDB" id="A0A0F9T740"/>
<protein>
    <recommendedName>
        <fullName evidence="1">Cupin type-2 domain-containing protein</fullName>
    </recommendedName>
</protein>
<reference evidence="2" key="1">
    <citation type="journal article" date="2015" name="Nature">
        <title>Complex archaea that bridge the gap between prokaryotes and eukaryotes.</title>
        <authorList>
            <person name="Spang A."/>
            <person name="Saw J.H."/>
            <person name="Jorgensen S.L."/>
            <person name="Zaremba-Niedzwiedzka K."/>
            <person name="Martijn J."/>
            <person name="Lind A.E."/>
            <person name="van Eijk R."/>
            <person name="Schleper C."/>
            <person name="Guy L."/>
            <person name="Ettema T.J."/>
        </authorList>
    </citation>
    <scope>NUCLEOTIDE SEQUENCE</scope>
</reference>
<name>A0A0F9T740_9ZZZZ</name>
<dbReference type="InterPro" id="IPR013096">
    <property type="entry name" value="Cupin_2"/>
</dbReference>
<dbReference type="InterPro" id="IPR011051">
    <property type="entry name" value="RmlC_Cupin_sf"/>
</dbReference>
<evidence type="ECO:0000313" key="2">
    <source>
        <dbReference type="EMBL" id="KKN44761.1"/>
    </source>
</evidence>
<gene>
    <name evidence="2" type="ORF">LCGC14_0689720</name>
</gene>
<proteinExistence type="predicted"/>
<evidence type="ECO:0000259" key="1">
    <source>
        <dbReference type="Pfam" id="PF07883"/>
    </source>
</evidence>
<organism evidence="2">
    <name type="scientific">marine sediment metagenome</name>
    <dbReference type="NCBI Taxonomy" id="412755"/>
    <lineage>
        <taxon>unclassified sequences</taxon>
        <taxon>metagenomes</taxon>
        <taxon>ecological metagenomes</taxon>
    </lineage>
</organism>
<sequence>MHQHIVYYLGEIMKVNTLLLATSLLGASSFAAKATIEDQITPAPGMGIFANYNEHITNTPFLLNLDSQPKEQMGPYLTRQYFHGTQSTFVKWVAKKGGKVPLHKHPNEQVTWIMSGEAQVFSGGKQYLMKAGDMMVIPANVPHEFHFSEDTVDIDFFAPARQDWIDGTANYIQQK</sequence>
<accession>A0A0F9T740</accession>
<dbReference type="CDD" id="cd02238">
    <property type="entry name" value="cupin_KdgF"/>
    <property type="match status" value="1"/>
</dbReference>
<feature type="domain" description="Cupin type-2" evidence="1">
    <location>
        <begin position="94"/>
        <end position="151"/>
    </location>
</feature>
<dbReference type="EMBL" id="LAZR01001431">
    <property type="protein sequence ID" value="KKN44761.1"/>
    <property type="molecule type" value="Genomic_DNA"/>
</dbReference>
<dbReference type="InterPro" id="IPR014710">
    <property type="entry name" value="RmlC-like_jellyroll"/>
</dbReference>
<dbReference type="SUPFAM" id="SSF51182">
    <property type="entry name" value="RmlC-like cupins"/>
    <property type="match status" value="1"/>
</dbReference>
<dbReference type="PANTHER" id="PTHR40112:SF1">
    <property type="entry name" value="H2HPP ISOMERASE"/>
    <property type="match status" value="1"/>
</dbReference>
<comment type="caution">
    <text evidence="2">The sequence shown here is derived from an EMBL/GenBank/DDBJ whole genome shotgun (WGS) entry which is preliminary data.</text>
</comment>
<dbReference type="Gene3D" id="2.60.120.10">
    <property type="entry name" value="Jelly Rolls"/>
    <property type="match status" value="1"/>
</dbReference>
<dbReference type="InterPro" id="IPR052535">
    <property type="entry name" value="Bacilysin_H2HPP_isomerase"/>
</dbReference>
<dbReference type="PANTHER" id="PTHR40112">
    <property type="entry name" value="H2HPP ISOMERASE"/>
    <property type="match status" value="1"/>
</dbReference>
<dbReference type="Pfam" id="PF07883">
    <property type="entry name" value="Cupin_2"/>
    <property type="match status" value="1"/>
</dbReference>